<organism evidence="5 6">
    <name type="scientific">Cyphellophora europaea (strain CBS 101466)</name>
    <name type="common">Phialophora europaea</name>
    <dbReference type="NCBI Taxonomy" id="1220924"/>
    <lineage>
        <taxon>Eukaryota</taxon>
        <taxon>Fungi</taxon>
        <taxon>Dikarya</taxon>
        <taxon>Ascomycota</taxon>
        <taxon>Pezizomycotina</taxon>
        <taxon>Eurotiomycetes</taxon>
        <taxon>Chaetothyriomycetidae</taxon>
        <taxon>Chaetothyriales</taxon>
        <taxon>Cyphellophoraceae</taxon>
        <taxon>Cyphellophora</taxon>
    </lineage>
</organism>
<dbReference type="STRING" id="1220924.W2RP33"/>
<gene>
    <name evidence="5" type="ORF">HMPREF1541_08429</name>
</gene>
<dbReference type="SMART" id="SM00398">
    <property type="entry name" value="HMG"/>
    <property type="match status" value="1"/>
</dbReference>
<evidence type="ECO:0000256" key="1">
    <source>
        <dbReference type="ARBA" id="ARBA00023125"/>
    </source>
</evidence>
<dbReference type="Pfam" id="PF00505">
    <property type="entry name" value="HMG_box"/>
    <property type="match status" value="1"/>
</dbReference>
<dbReference type="InterPro" id="IPR009071">
    <property type="entry name" value="HMG_box_dom"/>
</dbReference>
<keyword evidence="2" id="KW-0804">Transcription</keyword>
<keyword evidence="3" id="KW-0539">Nucleus</keyword>
<dbReference type="GO" id="GO:0001228">
    <property type="term" value="F:DNA-binding transcription activator activity, RNA polymerase II-specific"/>
    <property type="evidence" value="ECO:0007669"/>
    <property type="project" value="TreeGrafter"/>
</dbReference>
<dbReference type="HOGENOM" id="CLU_1948742_0_0_1"/>
<dbReference type="InterPro" id="IPR050140">
    <property type="entry name" value="SRY-related_HMG-box_TF-like"/>
</dbReference>
<dbReference type="CDD" id="cd01389">
    <property type="entry name" value="HMG-box_ROX1-like"/>
    <property type="match status" value="1"/>
</dbReference>
<accession>W2RP33</accession>
<evidence type="ECO:0000259" key="4">
    <source>
        <dbReference type="PROSITE" id="PS50118"/>
    </source>
</evidence>
<name>W2RP33_CYPE1</name>
<dbReference type="GeneID" id="19975768"/>
<keyword evidence="6" id="KW-1185">Reference proteome</keyword>
<reference evidence="5 6" key="1">
    <citation type="submission" date="2013-03" db="EMBL/GenBank/DDBJ databases">
        <title>The Genome Sequence of Phialophora europaea CBS 101466.</title>
        <authorList>
            <consortium name="The Broad Institute Genomics Platform"/>
            <person name="Cuomo C."/>
            <person name="de Hoog S."/>
            <person name="Gorbushina A."/>
            <person name="Walker B."/>
            <person name="Young S.K."/>
            <person name="Zeng Q."/>
            <person name="Gargeya S."/>
            <person name="Fitzgerald M."/>
            <person name="Haas B."/>
            <person name="Abouelleil A."/>
            <person name="Allen A.W."/>
            <person name="Alvarado L."/>
            <person name="Arachchi H.M."/>
            <person name="Berlin A.M."/>
            <person name="Chapman S.B."/>
            <person name="Gainer-Dewar J."/>
            <person name="Goldberg J."/>
            <person name="Griggs A."/>
            <person name="Gujja S."/>
            <person name="Hansen M."/>
            <person name="Howarth C."/>
            <person name="Imamovic A."/>
            <person name="Ireland A."/>
            <person name="Larimer J."/>
            <person name="McCowan C."/>
            <person name="Murphy C."/>
            <person name="Pearson M."/>
            <person name="Poon T.W."/>
            <person name="Priest M."/>
            <person name="Roberts A."/>
            <person name="Saif S."/>
            <person name="Shea T."/>
            <person name="Sisk P."/>
            <person name="Sykes S."/>
            <person name="Wortman J."/>
            <person name="Nusbaum C."/>
            <person name="Birren B."/>
        </authorList>
    </citation>
    <scope>NUCLEOTIDE SEQUENCE [LARGE SCALE GENOMIC DNA]</scope>
    <source>
        <strain evidence="5 6">CBS 101466</strain>
    </source>
</reference>
<dbReference type="AlphaFoldDB" id="W2RP33"/>
<dbReference type="GO" id="GO:0000978">
    <property type="term" value="F:RNA polymerase II cis-regulatory region sequence-specific DNA binding"/>
    <property type="evidence" value="ECO:0007669"/>
    <property type="project" value="TreeGrafter"/>
</dbReference>
<sequence length="129" mass="14976">MGDSQVPSPEKKAKVQCPPNAFILYRKHHYPLLKEKNSDMHNNEVSIILGKQWNGEFAQVKNEYMARAEKIKRKQFCRTLIRRGRQLRVEGREEARYRQPMLSIRSKDANKALRCGFPPDLPAIALGRS</sequence>
<dbReference type="Gene3D" id="1.10.30.10">
    <property type="entry name" value="High mobility group box domain"/>
    <property type="match status" value="1"/>
</dbReference>
<dbReference type="GO" id="GO:0000122">
    <property type="term" value="P:negative regulation of transcription by RNA polymerase II"/>
    <property type="evidence" value="ECO:0007669"/>
    <property type="project" value="TreeGrafter"/>
</dbReference>
<proteinExistence type="predicted"/>
<dbReference type="InterPro" id="IPR036910">
    <property type="entry name" value="HMG_box_dom_sf"/>
</dbReference>
<dbReference type="GO" id="GO:0005634">
    <property type="term" value="C:nucleus"/>
    <property type="evidence" value="ECO:0007669"/>
    <property type="project" value="UniProtKB-UniRule"/>
</dbReference>
<evidence type="ECO:0000256" key="2">
    <source>
        <dbReference type="ARBA" id="ARBA00023163"/>
    </source>
</evidence>
<dbReference type="EMBL" id="KB822724">
    <property type="protein sequence ID" value="ETN37438.1"/>
    <property type="molecule type" value="Genomic_DNA"/>
</dbReference>
<evidence type="ECO:0000313" key="5">
    <source>
        <dbReference type="EMBL" id="ETN37438.1"/>
    </source>
</evidence>
<keyword evidence="1 3" id="KW-0238">DNA-binding</keyword>
<feature type="domain" description="HMG box" evidence="4">
    <location>
        <begin position="15"/>
        <end position="74"/>
    </location>
</feature>
<dbReference type="PANTHER" id="PTHR10270">
    <property type="entry name" value="SOX TRANSCRIPTION FACTOR"/>
    <property type="match status" value="1"/>
</dbReference>
<protein>
    <recommendedName>
        <fullName evidence="4">HMG box domain-containing protein</fullName>
    </recommendedName>
</protein>
<evidence type="ECO:0000256" key="3">
    <source>
        <dbReference type="PROSITE-ProRule" id="PRU00267"/>
    </source>
</evidence>
<dbReference type="VEuPathDB" id="FungiDB:HMPREF1541_08429"/>
<dbReference type="eggNOG" id="KOG0527">
    <property type="taxonomic scope" value="Eukaryota"/>
</dbReference>
<dbReference type="InParanoid" id="W2RP33"/>
<dbReference type="RefSeq" id="XP_008720970.1">
    <property type="nucleotide sequence ID" value="XM_008722748.1"/>
</dbReference>
<evidence type="ECO:0000313" key="6">
    <source>
        <dbReference type="Proteomes" id="UP000030752"/>
    </source>
</evidence>
<dbReference type="GO" id="GO:0030154">
    <property type="term" value="P:cell differentiation"/>
    <property type="evidence" value="ECO:0007669"/>
    <property type="project" value="TreeGrafter"/>
</dbReference>
<feature type="DNA-binding region" description="HMG box" evidence="3">
    <location>
        <begin position="15"/>
        <end position="74"/>
    </location>
</feature>
<dbReference type="OrthoDB" id="6247875at2759"/>
<dbReference type="PANTHER" id="PTHR10270:SF161">
    <property type="entry name" value="SEX-DETERMINING REGION Y PROTEIN"/>
    <property type="match status" value="1"/>
</dbReference>
<dbReference type="Proteomes" id="UP000030752">
    <property type="component" value="Unassembled WGS sequence"/>
</dbReference>
<dbReference type="PROSITE" id="PS50118">
    <property type="entry name" value="HMG_BOX_2"/>
    <property type="match status" value="1"/>
</dbReference>
<dbReference type="SUPFAM" id="SSF47095">
    <property type="entry name" value="HMG-box"/>
    <property type="match status" value="1"/>
</dbReference>